<dbReference type="EMBL" id="CP134192">
    <property type="protein sequence ID" value="WPB08289.1"/>
    <property type="molecule type" value="Genomic_DNA"/>
</dbReference>
<evidence type="ECO:0000313" key="3">
    <source>
        <dbReference type="EMBL" id="PIA90842.1"/>
    </source>
</evidence>
<dbReference type="InterPro" id="IPR056632">
    <property type="entry name" value="DUF7730"/>
</dbReference>
<reference evidence="4 6" key="2">
    <citation type="submission" date="2023-09" db="EMBL/GenBank/DDBJ databases">
        <title>Complete-Gapless Cercospora beticola genome.</title>
        <authorList>
            <person name="Wyatt N.A."/>
            <person name="Spanner R.E."/>
            <person name="Bolton M.D."/>
        </authorList>
    </citation>
    <scope>NUCLEOTIDE SEQUENCE [LARGE SCALE GENOMIC DNA]</scope>
    <source>
        <strain evidence="4">Cb09-40</strain>
    </source>
</reference>
<name>A0A2G5HF30_CERBT</name>
<evidence type="ECO:0000256" key="1">
    <source>
        <dbReference type="SAM" id="MobiDB-lite"/>
    </source>
</evidence>
<sequence length="411" mass="47122">MELNSSTTASDSQTPAAQLEVEPMENTTSKIMELRDEISDLIAPWRDSAERPPFTTGELSVFALIYSDYPLRADDIHLWILNTFTYYKDRALRSFVRCTGKQFGHCSEVVNGFPRDLREFDLPVHITSRADHYEYGIATGPARVYLGRWLEPARQGTFRFLDLSAELRNKIYELVLKISDDGLHQDYQFDCTSELQLLREEWLPLQLAQHDFDEEEPSETIIDDPFYGKQNEFILHLGPSSKLLALLCTCKQIRQEASPVFYGANTFRFGPASMDSALQQLSADTKKQIRSVNIALDTRRFQANHLGTLGVRLQSLDLTHLNLTLDHRNWFHNYNLDRKNRSVLLLSPPVRTFSLVNDLKPFIDLARRAKKVTFFEMNGQGFEDFVREMLRETPSSKGLGASEGMPIVLDD</sequence>
<dbReference type="Pfam" id="PF24864">
    <property type="entry name" value="DUF7730"/>
    <property type="match status" value="1"/>
</dbReference>
<feature type="compositionally biased region" description="Polar residues" evidence="1">
    <location>
        <begin position="1"/>
        <end position="16"/>
    </location>
</feature>
<organism evidence="3 5">
    <name type="scientific">Cercospora beticola</name>
    <name type="common">Sugarbeet leaf spot fungus</name>
    <dbReference type="NCBI Taxonomy" id="122368"/>
    <lineage>
        <taxon>Eukaryota</taxon>
        <taxon>Fungi</taxon>
        <taxon>Dikarya</taxon>
        <taxon>Ascomycota</taxon>
        <taxon>Pezizomycotina</taxon>
        <taxon>Dothideomycetes</taxon>
        <taxon>Dothideomycetidae</taxon>
        <taxon>Mycosphaerellales</taxon>
        <taxon>Mycosphaerellaceae</taxon>
        <taxon>Cercospora</taxon>
    </lineage>
</organism>
<dbReference type="OrthoDB" id="3645403at2759"/>
<dbReference type="PANTHER" id="PTHR42085:SF1">
    <property type="entry name" value="F-BOX DOMAIN-CONTAINING PROTEIN"/>
    <property type="match status" value="1"/>
</dbReference>
<protein>
    <recommendedName>
        <fullName evidence="2">DUF7730 domain-containing protein</fullName>
    </recommendedName>
</protein>
<accession>A0A2G5HF30</accession>
<feature type="domain" description="DUF7730" evidence="2">
    <location>
        <begin position="159"/>
        <end position="301"/>
    </location>
</feature>
<evidence type="ECO:0000259" key="2">
    <source>
        <dbReference type="Pfam" id="PF24864"/>
    </source>
</evidence>
<dbReference type="Proteomes" id="UP001302367">
    <property type="component" value="Chromosome 9"/>
</dbReference>
<gene>
    <name evidence="3" type="ORF">CB0940_11435</name>
    <name evidence="4" type="ORF">RHO25_012955</name>
</gene>
<evidence type="ECO:0000313" key="6">
    <source>
        <dbReference type="Proteomes" id="UP001302367"/>
    </source>
</evidence>
<reference evidence="3 5" key="1">
    <citation type="submission" date="2015-10" db="EMBL/GenBank/DDBJ databases">
        <title>The cercosporin biosynthetic gene cluster was horizontally transferred to several fungal lineages and shown to be expanded in Cercospora beticola based on microsynteny with recipient genomes.</title>
        <authorList>
            <person name="De Jonge R."/>
            <person name="Ebert M.K."/>
            <person name="Suttle J.C."/>
            <person name="Jurick Ii W.M."/>
            <person name="Secor G.A."/>
            <person name="Thomma B.P."/>
            <person name="Van De Peer Y."/>
            <person name="Bolton M.D."/>
        </authorList>
    </citation>
    <scope>NUCLEOTIDE SEQUENCE [LARGE SCALE GENOMIC DNA]</scope>
    <source>
        <strain evidence="3 5">09-40</strain>
    </source>
</reference>
<evidence type="ECO:0000313" key="4">
    <source>
        <dbReference type="EMBL" id="WPB08289.1"/>
    </source>
</evidence>
<keyword evidence="6" id="KW-1185">Reference proteome</keyword>
<feature type="region of interest" description="Disordered" evidence="1">
    <location>
        <begin position="1"/>
        <end position="25"/>
    </location>
</feature>
<dbReference type="InterPro" id="IPR038883">
    <property type="entry name" value="AN11006-like"/>
</dbReference>
<dbReference type="EMBL" id="LKMD01000107">
    <property type="protein sequence ID" value="PIA90842.1"/>
    <property type="molecule type" value="Genomic_DNA"/>
</dbReference>
<dbReference type="AlphaFoldDB" id="A0A2G5HF30"/>
<dbReference type="Proteomes" id="UP000230605">
    <property type="component" value="Chromosome 9"/>
</dbReference>
<dbReference type="PANTHER" id="PTHR42085">
    <property type="entry name" value="F-BOX DOMAIN-CONTAINING PROTEIN"/>
    <property type="match status" value="1"/>
</dbReference>
<proteinExistence type="predicted"/>
<evidence type="ECO:0000313" key="5">
    <source>
        <dbReference type="Proteomes" id="UP000230605"/>
    </source>
</evidence>